<dbReference type="PANTHER" id="PTHR42796:SF4">
    <property type="entry name" value="FUMARYLACETOACETATE HYDROLASE DOMAIN-CONTAINING PROTEIN 2A"/>
    <property type="match status" value="1"/>
</dbReference>
<evidence type="ECO:0000313" key="5">
    <source>
        <dbReference type="Proteomes" id="UP000518605"/>
    </source>
</evidence>
<keyword evidence="2" id="KW-0479">Metal-binding</keyword>
<dbReference type="SUPFAM" id="SSF56529">
    <property type="entry name" value="FAH"/>
    <property type="match status" value="1"/>
</dbReference>
<keyword evidence="5" id="KW-1185">Reference proteome</keyword>
<dbReference type="InterPro" id="IPR036663">
    <property type="entry name" value="Fumarylacetoacetase_C_sf"/>
</dbReference>
<dbReference type="GO" id="GO:0046872">
    <property type="term" value="F:metal ion binding"/>
    <property type="evidence" value="ECO:0007669"/>
    <property type="project" value="UniProtKB-KW"/>
</dbReference>
<comment type="similarity">
    <text evidence="1">Belongs to the FAH family.</text>
</comment>
<dbReference type="FunFam" id="3.90.850.10:FF:000002">
    <property type="entry name" value="2-hydroxyhepta-2,4-diene-1,7-dioate isomerase"/>
    <property type="match status" value="1"/>
</dbReference>
<dbReference type="RefSeq" id="WP_183559069.1">
    <property type="nucleotide sequence ID" value="NZ_CBCSLB010000004.1"/>
</dbReference>
<accession>A0A7W5C4X0</accession>
<dbReference type="EMBL" id="JACHXW010000002">
    <property type="protein sequence ID" value="MBB3150764.1"/>
    <property type="molecule type" value="Genomic_DNA"/>
</dbReference>
<dbReference type="AlphaFoldDB" id="A0A7W5C4X0"/>
<dbReference type="GO" id="GO:0019752">
    <property type="term" value="P:carboxylic acid metabolic process"/>
    <property type="evidence" value="ECO:0007669"/>
    <property type="project" value="UniProtKB-ARBA"/>
</dbReference>
<dbReference type="Pfam" id="PF01557">
    <property type="entry name" value="FAA_hydrolase"/>
    <property type="match status" value="1"/>
</dbReference>
<evidence type="ECO:0000313" key="4">
    <source>
        <dbReference type="EMBL" id="MBB3150764.1"/>
    </source>
</evidence>
<protein>
    <submittedName>
        <fullName evidence="4">2-keto-4-pentenoate hydratase/2-oxohepta-3-ene-1,7-dioic acid hydratase in catechol pathway</fullName>
    </submittedName>
</protein>
<evidence type="ECO:0000256" key="2">
    <source>
        <dbReference type="ARBA" id="ARBA00022723"/>
    </source>
</evidence>
<sequence>MKLMQFKYFDEIRLGMKTEAGVVDVKAASEALDLSVPFTMESAIAGGDSAREQLETLCAAALTQNSPSYVLNEAILAFAPVVSRPQKIICVGLNYRKHAEETKAEIPTSPILFNKFANALSAHGDHIELPLTSDEVDYEAELAIIIGKTAKNVEETDALNYVYGYSCANDLSARNLQRRTSQWMLGKSCDGFAPIGPYIVTADEVDNPDNLAISCSVNGIQKQNSNTSDMIFSCSAIISYVSKHMTLVPGDIILTGTPEGVVLGYPRDQRVYLQTGDLVEVAIEQLGKLTVQMT</sequence>
<proteinExistence type="inferred from homology"/>
<dbReference type="Proteomes" id="UP000518605">
    <property type="component" value="Unassembled WGS sequence"/>
</dbReference>
<evidence type="ECO:0000256" key="1">
    <source>
        <dbReference type="ARBA" id="ARBA00010211"/>
    </source>
</evidence>
<feature type="domain" description="Fumarylacetoacetase-like C-terminal" evidence="3">
    <location>
        <begin position="87"/>
        <end position="292"/>
    </location>
</feature>
<evidence type="ECO:0000259" key="3">
    <source>
        <dbReference type="Pfam" id="PF01557"/>
    </source>
</evidence>
<reference evidence="4 5" key="1">
    <citation type="submission" date="2020-08" db="EMBL/GenBank/DDBJ databases">
        <title>Genomic Encyclopedia of Type Strains, Phase III (KMG-III): the genomes of soil and plant-associated and newly described type strains.</title>
        <authorList>
            <person name="Whitman W."/>
        </authorList>
    </citation>
    <scope>NUCLEOTIDE SEQUENCE [LARGE SCALE GENOMIC DNA]</scope>
    <source>
        <strain evidence="4 5">CECT 8234</strain>
    </source>
</reference>
<organism evidence="4 5">
    <name type="scientific">Paenibacillus endophyticus</name>
    <dbReference type="NCBI Taxonomy" id="1294268"/>
    <lineage>
        <taxon>Bacteria</taxon>
        <taxon>Bacillati</taxon>
        <taxon>Bacillota</taxon>
        <taxon>Bacilli</taxon>
        <taxon>Bacillales</taxon>
        <taxon>Paenibacillaceae</taxon>
        <taxon>Paenibacillus</taxon>
    </lineage>
</organism>
<dbReference type="InterPro" id="IPR011234">
    <property type="entry name" value="Fumarylacetoacetase-like_C"/>
</dbReference>
<dbReference type="Gene3D" id="3.90.850.10">
    <property type="entry name" value="Fumarylacetoacetase-like, C-terminal domain"/>
    <property type="match status" value="1"/>
</dbReference>
<gene>
    <name evidence="4" type="ORF">FHS16_000798</name>
</gene>
<name>A0A7W5C4X0_9BACL</name>
<dbReference type="PANTHER" id="PTHR42796">
    <property type="entry name" value="FUMARYLACETOACETATE HYDROLASE DOMAIN-CONTAINING PROTEIN 2A-RELATED"/>
    <property type="match status" value="1"/>
</dbReference>
<dbReference type="InterPro" id="IPR051121">
    <property type="entry name" value="FAH"/>
</dbReference>
<dbReference type="GO" id="GO:0016853">
    <property type="term" value="F:isomerase activity"/>
    <property type="evidence" value="ECO:0007669"/>
    <property type="project" value="UniProtKB-ARBA"/>
</dbReference>
<comment type="caution">
    <text evidence="4">The sequence shown here is derived from an EMBL/GenBank/DDBJ whole genome shotgun (WGS) entry which is preliminary data.</text>
</comment>